<dbReference type="AlphaFoldDB" id="A0ABD3AQF5"/>
<accession>A0ABD3AQF5</accession>
<dbReference type="InterPro" id="IPR013057">
    <property type="entry name" value="AA_transpt_TM"/>
</dbReference>
<evidence type="ECO:0000259" key="7">
    <source>
        <dbReference type="Pfam" id="PF01490"/>
    </source>
</evidence>
<evidence type="ECO:0000313" key="8">
    <source>
        <dbReference type="EMBL" id="KAL3533394.1"/>
    </source>
</evidence>
<comment type="subcellular location">
    <subcellularLocation>
        <location evidence="1">Membrane</location>
    </subcellularLocation>
</comment>
<keyword evidence="6" id="KW-0472">Membrane</keyword>
<dbReference type="EMBL" id="JBJUIK010000003">
    <property type="protein sequence ID" value="KAL3533394.1"/>
    <property type="molecule type" value="Genomic_DNA"/>
</dbReference>
<comment type="caution">
    <text evidence="8">The sequence shown here is derived from an EMBL/GenBank/DDBJ whole genome shotgun (WGS) entry which is preliminary data.</text>
</comment>
<dbReference type="Proteomes" id="UP001630127">
    <property type="component" value="Unassembled WGS sequence"/>
</dbReference>
<evidence type="ECO:0000256" key="3">
    <source>
        <dbReference type="ARBA" id="ARBA00022692"/>
    </source>
</evidence>
<evidence type="ECO:0000256" key="4">
    <source>
        <dbReference type="ARBA" id="ARBA00022970"/>
    </source>
</evidence>
<keyword evidence="9" id="KW-1185">Reference proteome</keyword>
<gene>
    <name evidence="8" type="ORF">ACH5RR_006915</name>
</gene>
<evidence type="ECO:0000256" key="1">
    <source>
        <dbReference type="ARBA" id="ARBA00004370"/>
    </source>
</evidence>
<evidence type="ECO:0000256" key="2">
    <source>
        <dbReference type="ARBA" id="ARBA00022448"/>
    </source>
</evidence>
<proteinExistence type="predicted"/>
<protein>
    <recommendedName>
        <fullName evidence="7">Amino acid transporter transmembrane domain-containing protein</fullName>
    </recommendedName>
</protein>
<dbReference type="GO" id="GO:0016020">
    <property type="term" value="C:membrane"/>
    <property type="evidence" value="ECO:0007669"/>
    <property type="project" value="UniProtKB-SubCell"/>
</dbReference>
<name>A0ABD3AQF5_9GENT</name>
<dbReference type="GO" id="GO:0006865">
    <property type="term" value="P:amino acid transport"/>
    <property type="evidence" value="ECO:0007669"/>
    <property type="project" value="UniProtKB-KW"/>
</dbReference>
<evidence type="ECO:0000313" key="9">
    <source>
        <dbReference type="Proteomes" id="UP001630127"/>
    </source>
</evidence>
<organism evidence="8 9">
    <name type="scientific">Cinchona calisaya</name>
    <dbReference type="NCBI Taxonomy" id="153742"/>
    <lineage>
        <taxon>Eukaryota</taxon>
        <taxon>Viridiplantae</taxon>
        <taxon>Streptophyta</taxon>
        <taxon>Embryophyta</taxon>
        <taxon>Tracheophyta</taxon>
        <taxon>Spermatophyta</taxon>
        <taxon>Magnoliopsida</taxon>
        <taxon>eudicotyledons</taxon>
        <taxon>Gunneridae</taxon>
        <taxon>Pentapetalae</taxon>
        <taxon>asterids</taxon>
        <taxon>lamiids</taxon>
        <taxon>Gentianales</taxon>
        <taxon>Rubiaceae</taxon>
        <taxon>Cinchonoideae</taxon>
        <taxon>Cinchoneae</taxon>
        <taxon>Cinchona</taxon>
    </lineage>
</organism>
<dbReference type="PANTHER" id="PTHR48017">
    <property type="entry name" value="OS05G0424000 PROTEIN-RELATED"/>
    <property type="match status" value="1"/>
</dbReference>
<keyword evidence="4" id="KW-0029">Amino-acid transport</keyword>
<sequence>MTAVIGAGVLGLPYAMSELGWDPGITIMILSWVITLYTLWQMVEMHEVVLRKRLDRYHELGLAAFGEKLGLWIVITHQLMVEVGVNTVSLVWQQNKVPSKGKGSSGLTQLDKYLIPTTPSDESITVLDAIPLLTTEITVAASIRSVPKVIDQTPITEIRGDHQRKLCGCKKCHIDEDDVTDSFPDSARLNRVPQTRDQLSSTYREFLRFLRNFSFEPMVDVTPASLGLQSIWHIRGKKRDYPVTRRILTRQVLEWNKNVFAVIFSHKVAKGEVLVCKSHFETAQMEDARQ</sequence>
<keyword evidence="3" id="KW-0812">Transmembrane</keyword>
<evidence type="ECO:0000256" key="5">
    <source>
        <dbReference type="ARBA" id="ARBA00022989"/>
    </source>
</evidence>
<keyword evidence="5" id="KW-1133">Transmembrane helix</keyword>
<dbReference type="Pfam" id="PF01490">
    <property type="entry name" value="Aa_trans"/>
    <property type="match status" value="1"/>
</dbReference>
<evidence type="ECO:0000256" key="6">
    <source>
        <dbReference type="ARBA" id="ARBA00023136"/>
    </source>
</evidence>
<reference evidence="8 9" key="1">
    <citation type="submission" date="2024-11" db="EMBL/GenBank/DDBJ databases">
        <title>A near-complete genome assembly of Cinchona calisaya.</title>
        <authorList>
            <person name="Lian D.C."/>
            <person name="Zhao X.W."/>
            <person name="Wei L."/>
        </authorList>
    </citation>
    <scope>NUCLEOTIDE SEQUENCE [LARGE SCALE GENOMIC DNA]</scope>
    <source>
        <tissue evidence="8">Nenye</tissue>
    </source>
</reference>
<feature type="domain" description="Amino acid transporter transmembrane" evidence="7">
    <location>
        <begin position="2"/>
        <end position="96"/>
    </location>
</feature>
<keyword evidence="2" id="KW-0813">Transport</keyword>